<feature type="transmembrane region" description="Helical" evidence="1">
    <location>
        <begin position="113"/>
        <end position="133"/>
    </location>
</feature>
<dbReference type="Pfam" id="PF19540">
    <property type="entry name" value="DUF6064"/>
    <property type="match status" value="1"/>
</dbReference>
<feature type="transmembrane region" description="Helical" evidence="1">
    <location>
        <begin position="53"/>
        <end position="71"/>
    </location>
</feature>
<evidence type="ECO:0000313" key="3">
    <source>
        <dbReference type="Proteomes" id="UP000317496"/>
    </source>
</evidence>
<keyword evidence="1" id="KW-1133">Transmembrane helix</keyword>
<dbReference type="KEGG" id="fer:FNB15_11550"/>
<proteinExistence type="predicted"/>
<name>A0A516H265_9PROT</name>
<evidence type="ECO:0000256" key="1">
    <source>
        <dbReference type="SAM" id="Phobius"/>
    </source>
</evidence>
<keyword evidence="3" id="KW-1185">Reference proteome</keyword>
<feature type="transmembrane region" description="Helical" evidence="1">
    <location>
        <begin position="189"/>
        <end position="207"/>
    </location>
</feature>
<dbReference type="AlphaFoldDB" id="A0A516H265"/>
<keyword evidence="1" id="KW-0812">Transmembrane</keyword>
<feature type="transmembrane region" description="Helical" evidence="1">
    <location>
        <begin position="83"/>
        <end position="101"/>
    </location>
</feature>
<dbReference type="OrthoDB" id="581693at2"/>
<sequence>MSEWWSYRLSDFLLFSPATYFRLFELHNETLWPWQVAAVIAGIAMLALTGQPLALLFAGAAWLLTAWLWQYERYFTINWSAEWLAYGFALQGLLLWFFAFDRELRPAEGRSRAAGFMLVVCALFLQPLLPWMLDRPWQQGEVFALMPGPTVVATLGLLLALRAHWLLLVLPLIWCAIDGATLWTMKTPTFWLLPVAGLLTLVLRALSTKPRG</sequence>
<reference evidence="2 3" key="1">
    <citation type="submission" date="2019-07" db="EMBL/GenBank/DDBJ databases">
        <title>Genome sequencing for Ferrovibrio sp. K5.</title>
        <authorList>
            <person name="Park S.-J."/>
        </authorList>
    </citation>
    <scope>NUCLEOTIDE SEQUENCE [LARGE SCALE GENOMIC DNA]</scope>
    <source>
        <strain evidence="2 3">K5</strain>
    </source>
</reference>
<protein>
    <recommendedName>
        <fullName evidence="4">MFS transporter permease</fullName>
    </recommendedName>
</protein>
<dbReference type="InterPro" id="IPR045708">
    <property type="entry name" value="DUF6064"/>
</dbReference>
<dbReference type="EMBL" id="CP041636">
    <property type="protein sequence ID" value="QDO97862.1"/>
    <property type="molecule type" value="Genomic_DNA"/>
</dbReference>
<dbReference type="Proteomes" id="UP000317496">
    <property type="component" value="Chromosome"/>
</dbReference>
<organism evidence="2 3">
    <name type="scientific">Ferrovibrio terrae</name>
    <dbReference type="NCBI Taxonomy" id="2594003"/>
    <lineage>
        <taxon>Bacteria</taxon>
        <taxon>Pseudomonadati</taxon>
        <taxon>Pseudomonadota</taxon>
        <taxon>Alphaproteobacteria</taxon>
        <taxon>Rhodospirillales</taxon>
        <taxon>Rhodospirillaceae</taxon>
        <taxon>Ferrovibrio</taxon>
    </lineage>
</organism>
<feature type="transmembrane region" description="Helical" evidence="1">
    <location>
        <begin position="31"/>
        <end position="48"/>
    </location>
</feature>
<keyword evidence="1" id="KW-0472">Membrane</keyword>
<evidence type="ECO:0000313" key="2">
    <source>
        <dbReference type="EMBL" id="QDO97862.1"/>
    </source>
</evidence>
<accession>A0A516H265</accession>
<evidence type="ECO:0008006" key="4">
    <source>
        <dbReference type="Google" id="ProtNLM"/>
    </source>
</evidence>
<feature type="transmembrane region" description="Helical" evidence="1">
    <location>
        <begin position="153"/>
        <end position="177"/>
    </location>
</feature>
<gene>
    <name evidence="2" type="ORF">FNB15_11550</name>
</gene>
<dbReference type="RefSeq" id="WP_144068843.1">
    <property type="nucleotide sequence ID" value="NZ_CP041636.1"/>
</dbReference>